<keyword evidence="5" id="KW-0119">Carbohydrate metabolism</keyword>
<evidence type="ECO:0000256" key="1">
    <source>
        <dbReference type="ARBA" id="ARBA00004761"/>
    </source>
</evidence>
<evidence type="ECO:0000256" key="5">
    <source>
        <dbReference type="ARBA" id="ARBA00023277"/>
    </source>
</evidence>
<dbReference type="GO" id="GO:0016829">
    <property type="term" value="F:lyase activity"/>
    <property type="evidence" value="ECO:0007669"/>
    <property type="project" value="UniProtKB-KW"/>
</dbReference>
<evidence type="ECO:0000313" key="7">
    <source>
        <dbReference type="Proteomes" id="UP000199532"/>
    </source>
</evidence>
<dbReference type="PANTHER" id="PTHR30246">
    <property type="entry name" value="2-KETO-3-DEOXY-6-PHOSPHOGLUCONATE ALDOLASE"/>
    <property type="match status" value="1"/>
</dbReference>
<evidence type="ECO:0000256" key="2">
    <source>
        <dbReference type="ARBA" id="ARBA00006906"/>
    </source>
</evidence>
<sequence>MATIDKDTTIILLNETGILPLFYHADVEIAKKVLTASYNGGARAFEFTNRGVNAYEVFVELIAYALENLPGLALGIGTVYDAETAQKYIDAGAEFVVAPFTNPEVGEVCNKADIPWIPGIATLTEIFHALKGGAEVVKLFPGEVVGSAFVKAVKGPMPHVKIVVTGGVSPTKESIEEWFGAGAYGVGMGSNLFPKNVITEGNYAWIEAKVAESIALIKEFRAKV</sequence>
<dbReference type="Proteomes" id="UP000199532">
    <property type="component" value="Unassembled WGS sequence"/>
</dbReference>
<accession>A0A1H6WEA5</accession>
<evidence type="ECO:0000256" key="4">
    <source>
        <dbReference type="ARBA" id="ARBA00023239"/>
    </source>
</evidence>
<dbReference type="Gene3D" id="3.20.20.70">
    <property type="entry name" value="Aldolase class I"/>
    <property type="match status" value="1"/>
</dbReference>
<dbReference type="OrthoDB" id="9802667at2"/>
<dbReference type="STRING" id="408657.SAMN04487995_3496"/>
<dbReference type="SUPFAM" id="SSF51569">
    <property type="entry name" value="Aldolase"/>
    <property type="match status" value="1"/>
</dbReference>
<comment type="pathway">
    <text evidence="1">Carbohydrate acid metabolism.</text>
</comment>
<comment type="similarity">
    <text evidence="2">Belongs to the KHG/KDPG aldolase family.</text>
</comment>
<dbReference type="EMBL" id="FNXY01000005">
    <property type="protein sequence ID" value="SEJ15349.1"/>
    <property type="molecule type" value="Genomic_DNA"/>
</dbReference>
<comment type="subunit">
    <text evidence="3">Homotrimer.</text>
</comment>
<keyword evidence="4" id="KW-0456">Lyase</keyword>
<protein>
    <submittedName>
        <fullName evidence="6">2-dehydro-3-deoxyphosphogluconate aldolase / (4S)-4-hydroxy-2-oxoglutarate aldolase</fullName>
    </submittedName>
</protein>
<dbReference type="NCBIfam" id="NF005499">
    <property type="entry name" value="PRK07114.1"/>
    <property type="match status" value="1"/>
</dbReference>
<dbReference type="InterPro" id="IPR013785">
    <property type="entry name" value="Aldolase_TIM"/>
</dbReference>
<proteinExistence type="inferred from homology"/>
<dbReference type="RefSeq" id="WP_090337291.1">
    <property type="nucleotide sequence ID" value="NZ_FNXY01000005.1"/>
</dbReference>
<dbReference type="InterPro" id="IPR000887">
    <property type="entry name" value="Aldlse_KDPG_KHG"/>
</dbReference>
<reference evidence="6 7" key="1">
    <citation type="submission" date="2016-10" db="EMBL/GenBank/DDBJ databases">
        <authorList>
            <person name="de Groot N.N."/>
        </authorList>
    </citation>
    <scope>NUCLEOTIDE SEQUENCE [LARGE SCALE GENOMIC DNA]</scope>
    <source>
        <strain evidence="6 7">DSM 19938</strain>
    </source>
</reference>
<gene>
    <name evidence="6" type="ORF">SAMN04487995_3496</name>
</gene>
<evidence type="ECO:0000256" key="3">
    <source>
        <dbReference type="ARBA" id="ARBA00011233"/>
    </source>
</evidence>
<name>A0A1H6WEA5_9BACT</name>
<dbReference type="PANTHER" id="PTHR30246:SF1">
    <property type="entry name" value="2-DEHYDRO-3-DEOXY-6-PHOSPHOGALACTONATE ALDOLASE-RELATED"/>
    <property type="match status" value="1"/>
</dbReference>
<dbReference type="AlphaFoldDB" id="A0A1H6WEA5"/>
<evidence type="ECO:0000313" key="6">
    <source>
        <dbReference type="EMBL" id="SEJ15349.1"/>
    </source>
</evidence>
<dbReference type="CDD" id="cd00452">
    <property type="entry name" value="KDPG_aldolase"/>
    <property type="match status" value="1"/>
</dbReference>
<dbReference type="Pfam" id="PF01081">
    <property type="entry name" value="Aldolase"/>
    <property type="match status" value="1"/>
</dbReference>
<organism evidence="6 7">
    <name type="scientific">Dyadobacter koreensis</name>
    <dbReference type="NCBI Taxonomy" id="408657"/>
    <lineage>
        <taxon>Bacteria</taxon>
        <taxon>Pseudomonadati</taxon>
        <taxon>Bacteroidota</taxon>
        <taxon>Cytophagia</taxon>
        <taxon>Cytophagales</taxon>
        <taxon>Spirosomataceae</taxon>
        <taxon>Dyadobacter</taxon>
    </lineage>
</organism>
<keyword evidence="7" id="KW-1185">Reference proteome</keyword>